<organism evidence="2 3">
    <name type="scientific">Pseudonocardia kunmingensis</name>
    <dbReference type="NCBI Taxonomy" id="630975"/>
    <lineage>
        <taxon>Bacteria</taxon>
        <taxon>Bacillati</taxon>
        <taxon>Actinomycetota</taxon>
        <taxon>Actinomycetes</taxon>
        <taxon>Pseudonocardiales</taxon>
        <taxon>Pseudonocardiaceae</taxon>
        <taxon>Pseudonocardia</taxon>
    </lineage>
</organism>
<feature type="compositionally biased region" description="Basic and acidic residues" evidence="1">
    <location>
        <begin position="26"/>
        <end position="46"/>
    </location>
</feature>
<reference evidence="2 3" key="1">
    <citation type="submission" date="2019-06" db="EMBL/GenBank/DDBJ databases">
        <title>Sequencing the genomes of 1000 actinobacteria strains.</title>
        <authorList>
            <person name="Klenk H.-P."/>
        </authorList>
    </citation>
    <scope>NUCLEOTIDE SEQUENCE [LARGE SCALE GENOMIC DNA]</scope>
    <source>
        <strain evidence="2 3">DSM 45301</strain>
    </source>
</reference>
<dbReference type="EMBL" id="VFPA01000003">
    <property type="protein sequence ID" value="TQM09988.1"/>
    <property type="molecule type" value="Genomic_DNA"/>
</dbReference>
<feature type="region of interest" description="Disordered" evidence="1">
    <location>
        <begin position="205"/>
        <end position="268"/>
    </location>
</feature>
<feature type="compositionally biased region" description="Basic and acidic residues" evidence="1">
    <location>
        <begin position="7"/>
        <end position="17"/>
    </location>
</feature>
<feature type="region of interest" description="Disordered" evidence="1">
    <location>
        <begin position="1"/>
        <end position="74"/>
    </location>
</feature>
<protein>
    <submittedName>
        <fullName evidence="2">Uncharacterized protein</fullName>
    </submittedName>
</protein>
<name>A0A543DKZ1_9PSEU</name>
<gene>
    <name evidence="2" type="ORF">FB558_5767</name>
</gene>
<evidence type="ECO:0000256" key="1">
    <source>
        <dbReference type="SAM" id="MobiDB-lite"/>
    </source>
</evidence>
<dbReference type="Proteomes" id="UP000315677">
    <property type="component" value="Unassembled WGS sequence"/>
</dbReference>
<evidence type="ECO:0000313" key="3">
    <source>
        <dbReference type="Proteomes" id="UP000315677"/>
    </source>
</evidence>
<dbReference type="AlphaFoldDB" id="A0A543DKZ1"/>
<accession>A0A543DKZ1</accession>
<comment type="caution">
    <text evidence="2">The sequence shown here is derived from an EMBL/GenBank/DDBJ whole genome shotgun (WGS) entry which is preliminary data.</text>
</comment>
<feature type="compositionally biased region" description="Basic and acidic residues" evidence="1">
    <location>
        <begin position="251"/>
        <end position="268"/>
    </location>
</feature>
<keyword evidence="3" id="KW-1185">Reference proteome</keyword>
<sequence>MGGPRWPEGRQRGRRSAESGSSGSYPDERHSRRYLADESAVRHADPAPEPLSQSRATGPIGDGTRLCRPGRRHGSSARDRRLLVSTWSRDLLWARRSRLEATAVRSGPVLGAVDPFPCPPVGEVAGLGRLPDVVAGRVAVPDVAQACSGRDRCCWVGAHLALLIGGNGTCAAGGARCRPARPPEAGLGNTSRCVPTSAQADQFCGAAYPSRSPRPPHSPGRPDGPGVTDSMSPQPPASRDDLVASAAVPDRGARRTGDHDRRHHDLPL</sequence>
<evidence type="ECO:0000313" key="2">
    <source>
        <dbReference type="EMBL" id="TQM09988.1"/>
    </source>
</evidence>
<proteinExistence type="predicted"/>